<protein>
    <recommendedName>
        <fullName evidence="1">DUF4123 domain-containing protein</fullName>
    </recommendedName>
</protein>
<dbReference type="EMBL" id="CP023422">
    <property type="protein sequence ID" value="ATD61116.1"/>
    <property type="molecule type" value="Genomic_DNA"/>
</dbReference>
<accession>A0A290WWY0</accession>
<dbReference type="InterPro" id="IPR025391">
    <property type="entry name" value="DUF4123"/>
</dbReference>
<proteinExistence type="predicted"/>
<keyword evidence="3" id="KW-1185">Reference proteome</keyword>
<dbReference type="AlphaFoldDB" id="A0A290WWY0"/>
<organism evidence="2 3">
    <name type="scientific">Janthinobacterium svalbardensis</name>
    <dbReference type="NCBI Taxonomy" id="368607"/>
    <lineage>
        <taxon>Bacteria</taxon>
        <taxon>Pseudomonadati</taxon>
        <taxon>Pseudomonadota</taxon>
        <taxon>Betaproteobacteria</taxon>
        <taxon>Burkholderiales</taxon>
        <taxon>Oxalobacteraceae</taxon>
        <taxon>Janthinobacterium</taxon>
    </lineage>
</organism>
<dbReference type="Pfam" id="PF13503">
    <property type="entry name" value="DUF4123"/>
    <property type="match status" value="1"/>
</dbReference>
<evidence type="ECO:0000259" key="1">
    <source>
        <dbReference type="Pfam" id="PF13503"/>
    </source>
</evidence>
<sequence>MRPDSVSALHGWVRASLERQRLPYLLLDSAQAENSHLTLQRWKVPYASLFEETHEASLPEIAPLLIRLSGLAPAMLEKVCDWAEKLGYGAPCLSWMESPWPLLELARHLRQFHAVGLSDQQQMMLRWYDTRILPFWLACLEPLQREQFVAGLLSLQYINRFGDVAVLLEVDTAGAAPDTALMDSPLIHLDDAQYGMLVDAGDADTLISHLRRVITDETNDTPPRLLYEFVARYQQRALAAGIDDLDRQTQYLLLALYTSGAGIEHPDFIALMQDPPTSIESFYEAMQALHDDVWEAGPPLWGVQVEA</sequence>
<dbReference type="KEGG" id="jsv:CNX70_13785"/>
<feature type="domain" description="DUF4123" evidence="1">
    <location>
        <begin position="24"/>
        <end position="147"/>
    </location>
</feature>
<reference evidence="2 3" key="1">
    <citation type="submission" date="2017-09" db="EMBL/GenBank/DDBJ databases">
        <title>Complete genome sequence of Janthinobacterium svalbardensis PAMC 27463.</title>
        <authorList>
            <person name="Cho Y.-J."/>
            <person name="Cho A."/>
            <person name="Kim O.-S."/>
            <person name="Lee J.-I."/>
        </authorList>
    </citation>
    <scope>NUCLEOTIDE SEQUENCE [LARGE SCALE GENOMIC DNA]</scope>
    <source>
        <strain evidence="2 3">PAMC 27463</strain>
    </source>
</reference>
<name>A0A290WWY0_9BURK</name>
<dbReference type="Proteomes" id="UP000218437">
    <property type="component" value="Chromosome"/>
</dbReference>
<evidence type="ECO:0000313" key="3">
    <source>
        <dbReference type="Proteomes" id="UP000218437"/>
    </source>
</evidence>
<evidence type="ECO:0000313" key="2">
    <source>
        <dbReference type="EMBL" id="ATD61116.1"/>
    </source>
</evidence>
<gene>
    <name evidence="2" type="ORF">CNX70_13785</name>
</gene>